<dbReference type="GO" id="GO:0016579">
    <property type="term" value="P:protein deubiquitination"/>
    <property type="evidence" value="ECO:0007669"/>
    <property type="project" value="TreeGrafter"/>
</dbReference>
<feature type="domain" description="OTU" evidence="1">
    <location>
        <begin position="294"/>
        <end position="432"/>
    </location>
</feature>
<dbReference type="AlphaFoldDB" id="A0A9U8EMD3"/>
<dbReference type="SUPFAM" id="SSF54001">
    <property type="entry name" value="Cysteine proteinases"/>
    <property type="match status" value="1"/>
</dbReference>
<organism evidence="2 3">
    <name type="scientific">Biomphalaria glabrata</name>
    <name type="common">Bloodfluke planorb</name>
    <name type="synonym">Freshwater snail</name>
    <dbReference type="NCBI Taxonomy" id="6526"/>
    <lineage>
        <taxon>Eukaryota</taxon>
        <taxon>Metazoa</taxon>
        <taxon>Spiralia</taxon>
        <taxon>Lophotrochozoa</taxon>
        <taxon>Mollusca</taxon>
        <taxon>Gastropoda</taxon>
        <taxon>Heterobranchia</taxon>
        <taxon>Euthyneura</taxon>
        <taxon>Panpulmonata</taxon>
        <taxon>Hygrophila</taxon>
        <taxon>Lymnaeoidea</taxon>
        <taxon>Planorbidae</taxon>
        <taxon>Biomphalaria</taxon>
    </lineage>
</organism>
<dbReference type="OrthoDB" id="409956at2759"/>
<dbReference type="InterPro" id="IPR003323">
    <property type="entry name" value="OTU_dom"/>
</dbReference>
<dbReference type="PANTHER" id="PTHR12419">
    <property type="entry name" value="OTU DOMAIN CONTAINING PROTEIN"/>
    <property type="match status" value="1"/>
</dbReference>
<name>A0A9U8EMD3_BIOGL</name>
<proteinExistence type="predicted"/>
<gene>
    <name evidence="3" type="primary">LOC106078374</name>
</gene>
<dbReference type="InterPro" id="IPR038765">
    <property type="entry name" value="Papain-like_cys_pep_sf"/>
</dbReference>
<reference evidence="3" key="1">
    <citation type="submission" date="2025-08" db="UniProtKB">
        <authorList>
            <consortium name="RefSeq"/>
        </authorList>
    </citation>
    <scope>IDENTIFICATION</scope>
</reference>
<evidence type="ECO:0000313" key="3">
    <source>
        <dbReference type="RefSeq" id="XP_013094684.2"/>
    </source>
</evidence>
<dbReference type="Pfam" id="PF02338">
    <property type="entry name" value="OTU"/>
    <property type="match status" value="1"/>
</dbReference>
<evidence type="ECO:0000259" key="1">
    <source>
        <dbReference type="PROSITE" id="PS50802"/>
    </source>
</evidence>
<dbReference type="CDD" id="cd22755">
    <property type="entry name" value="OTU_CeDUB-like"/>
    <property type="match status" value="1"/>
</dbReference>
<dbReference type="PROSITE" id="PS50802">
    <property type="entry name" value="OTU"/>
    <property type="match status" value="1"/>
</dbReference>
<dbReference type="GeneID" id="106078374"/>
<sequence>MVRTQRSEFEDFILRALNPLSISSLSRLSKSSFNNSHNFNLDHNRIYSPKDYRDIISLGESQDMFNFEQQAIWDSILHQNILSPERTRSRLSLEPHSPKSQPFARRSLLDSPRTSVVTGIPIIFEKSPSVVEKSKSKTDIPASSKAVSQTFIVIDGAEECLPRSYSPIIIDDEPNLSDNVSRVFNQNNRPYFTKDCLLPVVGVKNLVSPQLSDINSKSSSPSKVSVKSTNDFKDACLKNIEDNPPCPVVLECHDESDFCTDVSDNAESTKCFVQPTPSYPIYSILKRQLDKEERLVDYVKGDGNCFFRALSKLMYGSDVYHKAVRTLIVDIIATNKEKFAQFVDGEDVQSHVERMSEDHCWATTCEIYAAATLLQRDIYMLTPNHSNDKYSWLLFRPVFERQLQDIELSSRPCCYITLCNTNGNHYDRIVPNHGKCNCFLPHPQLDGIYANVDLTET</sequence>
<keyword evidence="2" id="KW-1185">Reference proteome</keyword>
<protein>
    <submittedName>
        <fullName evidence="3">Uncharacterized protein LOC106078374</fullName>
    </submittedName>
</protein>
<evidence type="ECO:0000313" key="2">
    <source>
        <dbReference type="Proteomes" id="UP001165740"/>
    </source>
</evidence>
<dbReference type="GO" id="GO:0004843">
    <property type="term" value="F:cysteine-type deubiquitinase activity"/>
    <property type="evidence" value="ECO:0007669"/>
    <property type="project" value="TreeGrafter"/>
</dbReference>
<dbReference type="Gene3D" id="3.90.70.80">
    <property type="match status" value="1"/>
</dbReference>
<dbReference type="RefSeq" id="XP_013094684.2">
    <property type="nucleotide sequence ID" value="XM_013239230.2"/>
</dbReference>
<dbReference type="InterPro" id="IPR050704">
    <property type="entry name" value="Peptidase_C85-like"/>
</dbReference>
<dbReference type="Proteomes" id="UP001165740">
    <property type="component" value="Chromosome 1"/>
</dbReference>
<accession>A0A9U8EMD3</accession>
<dbReference type="KEGG" id="bgt:106078374"/>
<dbReference type="PANTHER" id="PTHR12419:SF11">
    <property type="entry name" value="OTU DOMAIN-CONTAINING PROTEIN DDB_G0284757"/>
    <property type="match status" value="1"/>
</dbReference>